<feature type="transmembrane region" description="Helical" evidence="5">
    <location>
        <begin position="246"/>
        <end position="267"/>
    </location>
</feature>
<dbReference type="InterPro" id="IPR002645">
    <property type="entry name" value="STAS_dom"/>
</dbReference>
<dbReference type="PANTHER" id="PTHR11814">
    <property type="entry name" value="SULFATE TRANSPORTER"/>
    <property type="match status" value="1"/>
</dbReference>
<reference evidence="7 8" key="1">
    <citation type="submission" date="2016-11" db="EMBL/GenBank/DDBJ databases">
        <authorList>
            <person name="Jaros S."/>
            <person name="Januszkiewicz K."/>
            <person name="Wedrychowicz H."/>
        </authorList>
    </citation>
    <scope>NUCLEOTIDE SEQUENCE [LARGE SCALE GENOMIC DNA]</scope>
    <source>
        <strain evidence="7 8">DSM 12906</strain>
    </source>
</reference>
<dbReference type="CDD" id="cd06661">
    <property type="entry name" value="GGCT_like"/>
    <property type="match status" value="1"/>
</dbReference>
<dbReference type="InterPro" id="IPR009288">
    <property type="entry name" value="AIG2-like_dom"/>
</dbReference>
<dbReference type="SUPFAM" id="SSF110857">
    <property type="entry name" value="Gamma-glutamyl cyclotransferase-like"/>
    <property type="match status" value="1"/>
</dbReference>
<feature type="transmembrane region" description="Helical" evidence="5">
    <location>
        <begin position="108"/>
        <end position="125"/>
    </location>
</feature>
<dbReference type="CDD" id="cd07042">
    <property type="entry name" value="STAS_SulP_like_sulfate_transporter"/>
    <property type="match status" value="1"/>
</dbReference>
<evidence type="ECO:0000259" key="6">
    <source>
        <dbReference type="PROSITE" id="PS50801"/>
    </source>
</evidence>
<dbReference type="Pfam" id="PF00916">
    <property type="entry name" value="Sulfate_transp"/>
    <property type="match status" value="1"/>
</dbReference>
<evidence type="ECO:0000256" key="1">
    <source>
        <dbReference type="ARBA" id="ARBA00004141"/>
    </source>
</evidence>
<dbReference type="SUPFAM" id="SSF52091">
    <property type="entry name" value="SpoIIaa-like"/>
    <property type="match status" value="1"/>
</dbReference>
<feature type="domain" description="STAS" evidence="6">
    <location>
        <begin position="440"/>
        <end position="523"/>
    </location>
</feature>
<feature type="transmembrane region" description="Helical" evidence="5">
    <location>
        <begin position="59"/>
        <end position="76"/>
    </location>
</feature>
<feature type="transmembrane region" description="Helical" evidence="5">
    <location>
        <begin position="329"/>
        <end position="346"/>
    </location>
</feature>
<dbReference type="InterPro" id="IPR011547">
    <property type="entry name" value="SLC26A/SulP_dom"/>
</dbReference>
<feature type="transmembrane region" description="Helical" evidence="5">
    <location>
        <begin position="180"/>
        <end position="200"/>
    </location>
</feature>
<dbReference type="STRING" id="1123357.SAMN02745244_03034"/>
<dbReference type="Proteomes" id="UP000184512">
    <property type="component" value="Unassembled WGS sequence"/>
</dbReference>
<dbReference type="GO" id="GO:0055085">
    <property type="term" value="P:transmembrane transport"/>
    <property type="evidence" value="ECO:0007669"/>
    <property type="project" value="InterPro"/>
</dbReference>
<dbReference type="InterPro" id="IPR001902">
    <property type="entry name" value="SLC26A/SulP_fam"/>
</dbReference>
<dbReference type="InterPro" id="IPR013024">
    <property type="entry name" value="GGCT-like"/>
</dbReference>
<evidence type="ECO:0000256" key="5">
    <source>
        <dbReference type="SAM" id="Phobius"/>
    </source>
</evidence>
<keyword evidence="3 5" id="KW-1133">Transmembrane helix</keyword>
<feature type="transmembrane region" description="Helical" evidence="5">
    <location>
        <begin position="132"/>
        <end position="153"/>
    </location>
</feature>
<name>A0A1M6LBB9_9ACTN</name>
<proteinExistence type="predicted"/>
<dbReference type="InterPro" id="IPR036568">
    <property type="entry name" value="GGCT-like_sf"/>
</dbReference>
<dbReference type="RefSeq" id="WP_073189826.1">
    <property type="nucleotide sequence ID" value="NZ_FQZG01000069.1"/>
</dbReference>
<keyword evidence="4 5" id="KW-0472">Membrane</keyword>
<comment type="subcellular location">
    <subcellularLocation>
        <location evidence="1">Membrane</location>
        <topology evidence="1">Multi-pass membrane protein</topology>
    </subcellularLocation>
</comment>
<dbReference type="EMBL" id="FQZG01000069">
    <property type="protein sequence ID" value="SHJ68452.1"/>
    <property type="molecule type" value="Genomic_DNA"/>
</dbReference>
<dbReference type="GO" id="GO:0016020">
    <property type="term" value="C:membrane"/>
    <property type="evidence" value="ECO:0007669"/>
    <property type="project" value="UniProtKB-SubCell"/>
</dbReference>
<protein>
    <submittedName>
        <fullName evidence="7">Sulfate permease, SulP family</fullName>
    </submittedName>
</protein>
<dbReference type="InterPro" id="IPR036513">
    <property type="entry name" value="STAS_dom_sf"/>
</dbReference>
<accession>A0A1M6LBB9</accession>
<keyword evidence="2 5" id="KW-0812">Transmembrane</keyword>
<gene>
    <name evidence="7" type="ORF">SAMN02745244_03034</name>
</gene>
<dbReference type="Gene3D" id="3.30.750.24">
    <property type="entry name" value="STAS domain"/>
    <property type="match status" value="1"/>
</dbReference>
<feature type="transmembrane region" description="Helical" evidence="5">
    <location>
        <begin position="352"/>
        <end position="374"/>
    </location>
</feature>
<feature type="transmembrane region" description="Helical" evidence="5">
    <location>
        <begin position="207"/>
        <end position="226"/>
    </location>
</feature>
<organism evidence="7 8">
    <name type="scientific">Tessaracoccus bendigoensis DSM 12906</name>
    <dbReference type="NCBI Taxonomy" id="1123357"/>
    <lineage>
        <taxon>Bacteria</taxon>
        <taxon>Bacillati</taxon>
        <taxon>Actinomycetota</taxon>
        <taxon>Actinomycetes</taxon>
        <taxon>Propionibacteriales</taxon>
        <taxon>Propionibacteriaceae</taxon>
        <taxon>Tessaracoccus</taxon>
    </lineage>
</organism>
<dbReference type="PROSITE" id="PS50801">
    <property type="entry name" value="STAS"/>
    <property type="match status" value="1"/>
</dbReference>
<keyword evidence="8" id="KW-1185">Reference proteome</keyword>
<dbReference type="AlphaFoldDB" id="A0A1M6LBB9"/>
<dbReference type="Gene3D" id="3.10.490.10">
    <property type="entry name" value="Gamma-glutamyl cyclotransferase-like"/>
    <property type="match status" value="1"/>
</dbReference>
<evidence type="ECO:0000256" key="4">
    <source>
        <dbReference type="ARBA" id="ARBA00023136"/>
    </source>
</evidence>
<dbReference type="Pfam" id="PF06094">
    <property type="entry name" value="GGACT"/>
    <property type="match status" value="1"/>
</dbReference>
<evidence type="ECO:0000313" key="7">
    <source>
        <dbReference type="EMBL" id="SHJ68452.1"/>
    </source>
</evidence>
<evidence type="ECO:0000256" key="2">
    <source>
        <dbReference type="ARBA" id="ARBA00022692"/>
    </source>
</evidence>
<sequence>MQIAGVEVPLTSFRALLPSRDDYRGLKKRLPSELVAGLTVGIVALPLALGFGVASGVGAAAGLVTAVVAGVVAAIFGGSHLQVSGPTGAMTVVLLPVVAHYGVDKVPLLAIMAGLLVVVMGITGMGRTVDLIPWPVVEGFTFGIGIIIALQQIPLALDTPKGDSESTLVSSWQTLLATDWVKAIAPLGVVAGVVVIHLILQRFAKALPASLIAIVVATLVAQVAGLPVLRIGELPASLPVPSVPDWSWQLVTQLAGPAVAVAALAALESLLSARVADGFVPEVPRTNADRELFGQGLANIASGFFGGLPATGAIARTAVNARVGGRTRVAAITHALVLVVVIYALGPLVSLIPLSALAGVLIMTALRMINLGVAGRIWRTTRSDRVTFIATLVTTVVLDLITAVLLGVAMAAILSLRHLASTSAVRREYLPASTPDGLVDFPTHAMHDTVAIFRIDGALFYGDARRFIDTVSSVDDVRGVIVRAHRTRVLDASGSEALREVGETLRRRGIPMVVQGLAGPQLRIAIAAGAITPDRHSEDLPGAIDLMCDLLGAPAHAVVTGGSTEIFSYGSFTQTEVHRRVYGRRLIGQLDSLPGYRLRLIDVPEHQSEVLGITSQPAAMPGNPDDLVAGKRYRIEESELAAVDAINAPLFRREWLELASGKSAWVFVARDGVLHRNVDST</sequence>
<evidence type="ECO:0000313" key="8">
    <source>
        <dbReference type="Proteomes" id="UP000184512"/>
    </source>
</evidence>
<feature type="transmembrane region" description="Helical" evidence="5">
    <location>
        <begin position="386"/>
        <end position="414"/>
    </location>
</feature>
<evidence type="ECO:0000256" key="3">
    <source>
        <dbReference type="ARBA" id="ARBA00022989"/>
    </source>
</evidence>
<feature type="transmembrane region" description="Helical" evidence="5">
    <location>
        <begin position="34"/>
        <end position="53"/>
    </location>
</feature>
<dbReference type="OrthoDB" id="9769739at2"/>